<dbReference type="STRING" id="1777144.AWB83_00099"/>
<dbReference type="NCBIfam" id="TIGR03758">
    <property type="entry name" value="conj_TIGR03758"/>
    <property type="match status" value="1"/>
</dbReference>
<keyword evidence="1" id="KW-0812">Transmembrane</keyword>
<evidence type="ECO:0000313" key="2">
    <source>
        <dbReference type="EMBL" id="SAK39593.1"/>
    </source>
</evidence>
<comment type="caution">
    <text evidence="2">The sequence shown here is derived from an EMBL/GenBank/DDBJ whole genome shotgun (WGS) entry which is preliminary data.</text>
</comment>
<evidence type="ECO:0000256" key="1">
    <source>
        <dbReference type="SAM" id="Phobius"/>
    </source>
</evidence>
<keyword evidence="3" id="KW-1185">Reference proteome</keyword>
<proteinExistence type="predicted"/>
<dbReference type="RefSeq" id="WP_087042299.1">
    <property type="nucleotide sequence ID" value="NZ_FCOB02000001.1"/>
</dbReference>
<organism evidence="2 3">
    <name type="scientific">Caballeronia ptereochthonis</name>
    <dbReference type="NCBI Taxonomy" id="1777144"/>
    <lineage>
        <taxon>Bacteria</taxon>
        <taxon>Pseudomonadati</taxon>
        <taxon>Pseudomonadota</taxon>
        <taxon>Betaproteobacteria</taxon>
        <taxon>Burkholderiales</taxon>
        <taxon>Burkholderiaceae</taxon>
        <taxon>Caballeronia</taxon>
    </lineage>
</organism>
<sequence length="79" mass="8576">MNLSGDQLTAFQSNGGFSPTDCSVLLVSIVFVVMLIWGVWALRTAYAGWAARRLSNAQFLGVAARFAAMYVVLTFLLLS</sequence>
<dbReference type="EMBL" id="FCOB02000001">
    <property type="protein sequence ID" value="SAK39593.1"/>
    <property type="molecule type" value="Genomic_DNA"/>
</dbReference>
<keyword evidence="1" id="KW-0472">Membrane</keyword>
<reference evidence="2" key="1">
    <citation type="submission" date="2016-01" db="EMBL/GenBank/DDBJ databases">
        <authorList>
            <person name="Peeters C."/>
        </authorList>
    </citation>
    <scope>NUCLEOTIDE SEQUENCE [LARGE SCALE GENOMIC DNA]</scope>
    <source>
        <strain evidence="2">LMG 29326</strain>
    </source>
</reference>
<accession>A0A157Z2E0</accession>
<feature type="transmembrane region" description="Helical" evidence="1">
    <location>
        <begin position="54"/>
        <end position="78"/>
    </location>
</feature>
<evidence type="ECO:0008006" key="4">
    <source>
        <dbReference type="Google" id="ProtNLM"/>
    </source>
</evidence>
<dbReference type="AlphaFoldDB" id="A0A157Z2E0"/>
<dbReference type="OrthoDB" id="8451560at2"/>
<protein>
    <recommendedName>
        <fullName evidence="4">Integrating conjugative element protein</fullName>
    </recommendedName>
</protein>
<dbReference type="Proteomes" id="UP000054978">
    <property type="component" value="Unassembled WGS sequence"/>
</dbReference>
<keyword evidence="1" id="KW-1133">Transmembrane helix</keyword>
<dbReference type="Pfam" id="PF11660">
    <property type="entry name" value="DUF3262"/>
    <property type="match status" value="1"/>
</dbReference>
<name>A0A157Z2E0_9BURK</name>
<gene>
    <name evidence="2" type="ORF">AWB83_00099</name>
</gene>
<dbReference type="InterPro" id="IPR021676">
    <property type="entry name" value="DUF3262"/>
</dbReference>
<evidence type="ECO:0000313" key="3">
    <source>
        <dbReference type="Proteomes" id="UP000054978"/>
    </source>
</evidence>
<feature type="transmembrane region" description="Helical" evidence="1">
    <location>
        <begin position="23"/>
        <end position="42"/>
    </location>
</feature>